<evidence type="ECO:0000256" key="1">
    <source>
        <dbReference type="SAM" id="MobiDB-lite"/>
    </source>
</evidence>
<dbReference type="Proteomes" id="UP001369815">
    <property type="component" value="Unassembled WGS sequence"/>
</dbReference>
<evidence type="ECO:0008006" key="5">
    <source>
        <dbReference type="Google" id="ProtNLM"/>
    </source>
</evidence>
<keyword evidence="2" id="KW-0812">Transmembrane</keyword>
<feature type="transmembrane region" description="Helical" evidence="2">
    <location>
        <begin position="385"/>
        <end position="405"/>
    </location>
</feature>
<feature type="region of interest" description="Disordered" evidence="1">
    <location>
        <begin position="268"/>
        <end position="301"/>
    </location>
</feature>
<feature type="compositionally biased region" description="Low complexity" evidence="1">
    <location>
        <begin position="171"/>
        <end position="185"/>
    </location>
</feature>
<feature type="compositionally biased region" description="Polar residues" evidence="1">
    <location>
        <begin position="1"/>
        <end position="11"/>
    </location>
</feature>
<feature type="compositionally biased region" description="Basic and acidic residues" evidence="1">
    <location>
        <begin position="268"/>
        <end position="285"/>
    </location>
</feature>
<dbReference type="PANTHER" id="PTHR37544:SF1">
    <property type="entry name" value="PHOSPHORIBOSYLAMINOIMIDAZOLE-SUCCINOCARBOXAMIDE SYNTHASE"/>
    <property type="match status" value="1"/>
</dbReference>
<evidence type="ECO:0000256" key="2">
    <source>
        <dbReference type="SAM" id="Phobius"/>
    </source>
</evidence>
<accession>A0AAX6MUY4</accession>
<protein>
    <recommendedName>
        <fullName evidence="5">Phosphoribosylaminoimidazole-succinocarboxamide synthase</fullName>
    </recommendedName>
</protein>
<keyword evidence="2" id="KW-1133">Transmembrane helix</keyword>
<dbReference type="AlphaFoldDB" id="A0AAX6MUY4"/>
<dbReference type="PANTHER" id="PTHR37544">
    <property type="entry name" value="SPRAY-RELATED"/>
    <property type="match status" value="1"/>
</dbReference>
<feature type="compositionally biased region" description="Low complexity" evidence="1">
    <location>
        <begin position="52"/>
        <end position="84"/>
    </location>
</feature>
<feature type="transmembrane region" description="Helical" evidence="2">
    <location>
        <begin position="781"/>
        <end position="802"/>
    </location>
</feature>
<dbReference type="InterPro" id="IPR021840">
    <property type="entry name" value="DUF3433"/>
</dbReference>
<feature type="region of interest" description="Disordered" evidence="1">
    <location>
        <begin position="1"/>
        <end position="122"/>
    </location>
</feature>
<gene>
    <name evidence="3" type="ORF">Daesc_001490</name>
</gene>
<keyword evidence="2" id="KW-0472">Membrane</keyword>
<dbReference type="EMBL" id="JBANMG010000002">
    <property type="protein sequence ID" value="KAK6956217.1"/>
    <property type="molecule type" value="Genomic_DNA"/>
</dbReference>
<comment type="caution">
    <text evidence="3">The sequence shown here is derived from an EMBL/GenBank/DDBJ whole genome shotgun (WGS) entry which is preliminary data.</text>
</comment>
<evidence type="ECO:0000313" key="4">
    <source>
        <dbReference type="Proteomes" id="UP001369815"/>
    </source>
</evidence>
<organism evidence="3 4">
    <name type="scientific">Daldinia eschscholtzii</name>
    <dbReference type="NCBI Taxonomy" id="292717"/>
    <lineage>
        <taxon>Eukaryota</taxon>
        <taxon>Fungi</taxon>
        <taxon>Dikarya</taxon>
        <taxon>Ascomycota</taxon>
        <taxon>Pezizomycotina</taxon>
        <taxon>Sordariomycetes</taxon>
        <taxon>Xylariomycetidae</taxon>
        <taxon>Xylariales</taxon>
        <taxon>Hypoxylaceae</taxon>
        <taxon>Daldinia</taxon>
    </lineage>
</organism>
<dbReference type="Pfam" id="PF11915">
    <property type="entry name" value="DUF3433"/>
    <property type="match status" value="1"/>
</dbReference>
<keyword evidence="4" id="KW-1185">Reference proteome</keyword>
<feature type="region of interest" description="Disordered" evidence="1">
    <location>
        <begin position="167"/>
        <end position="221"/>
    </location>
</feature>
<sequence>MSSNNFSSNYVDPNRPNPSYRANIPNSDVSPPTTTSQDTVVRNPNSQPGPNTATQEPSPPSSQQTVVPYAPTPPSAASAPSASSESEIYGPDRLFGPPPAAPENADRSLIPSPDARLSPQYPTIAMFRDASSADDFKDDLARAAGVVTPGVDDSPYIQYALDALTRDRGASGYPSSSSDESPQSPYHFTPTTVPAPFRPPSIQLPRQAARGNSDPQQWPLVPGPRVIALPPGTTAEDLRQGWPEHPRQAELEKQPVWDVLPDITAENEAFKTRREERRKLEKPPPDAKLAPPRDLNNWQPRSDLNLDSETGLHNIGKALKWQSPLTLKPWVLRTQSLAILGTLCLLMIAGLVFSAVYSMSRDGLTPYAGAIYGGQYFLFRMLPQLLAIIILIYAQCVITAAFWVLPFSQMAADNRNERQDAVFLPLYPKSFLWPQLVGSWNIWIPIFNVWLLNFTIPLQSSLFTVIFVDGTWKWATVQGVAWTLVALYVSFLLALVVMFVFWHRRRTGMMRHWALRTLADIIFLISQSNSLHRYRGLETATTRESMWQKLAGTAERLGFWFSPEAPEVGTWYGIGVSTSSEKGTMAEKMDNPGWANQQENPLEAGEQTTLDPNIRYSYLPWCFRDGQISFFAVASSILLLALVIVSFVPSTDIRNGFLPQLSPAPDAGAFSAADFLYSFVPSLLGLMLFLMFQSLDLTLRILTPWGELARPEGSRAETSLLLDYSTCLPLESTYKALRNKHWRVAVVSFLSVIFALLPVLAGGLFMALTPPSGEARMYPNVPAFGIILALLFLYVGALISLVPNRSQFCLPHAVTCLAEIISFCCDEQLRTDEAFDLHMMLESHDLAGKLDIGKDWHRQGRWAFNAGRNDDERLGVKRYSKYTVNPKKLRAYDRRARGQLISAPLPHNSSSLFNR</sequence>
<feature type="transmembrane region" description="Helical" evidence="2">
    <location>
        <begin position="668"/>
        <end position="692"/>
    </location>
</feature>
<feature type="transmembrane region" description="Helical" evidence="2">
    <location>
        <begin position="480"/>
        <end position="502"/>
    </location>
</feature>
<reference evidence="3 4" key="1">
    <citation type="journal article" date="2024" name="Front Chem Biol">
        <title>Unveiling the potential of Daldinia eschscholtzii MFLUCC 19-0629 through bioactivity and bioinformatics studies for enhanced sustainable agriculture production.</title>
        <authorList>
            <person name="Brooks S."/>
            <person name="Weaver J.A."/>
            <person name="Klomchit A."/>
            <person name="Alharthi S.A."/>
            <person name="Onlamun T."/>
            <person name="Nurani R."/>
            <person name="Vong T.K."/>
            <person name="Alberti F."/>
            <person name="Greco C."/>
        </authorList>
    </citation>
    <scope>NUCLEOTIDE SEQUENCE [LARGE SCALE GENOMIC DNA]</scope>
    <source>
        <strain evidence="3">MFLUCC 19-0629</strain>
    </source>
</reference>
<feature type="transmembrane region" description="Helical" evidence="2">
    <location>
        <begin position="337"/>
        <end position="357"/>
    </location>
</feature>
<feature type="transmembrane region" description="Helical" evidence="2">
    <location>
        <begin position="628"/>
        <end position="648"/>
    </location>
</feature>
<name>A0AAX6MUY4_9PEZI</name>
<feature type="transmembrane region" description="Helical" evidence="2">
    <location>
        <begin position="744"/>
        <end position="769"/>
    </location>
</feature>
<feature type="compositionally biased region" description="Polar residues" evidence="1">
    <location>
        <begin position="24"/>
        <end position="51"/>
    </location>
</feature>
<proteinExistence type="predicted"/>
<evidence type="ECO:0000313" key="3">
    <source>
        <dbReference type="EMBL" id="KAK6956217.1"/>
    </source>
</evidence>